<dbReference type="PANTHER" id="PTHR38699:SF1">
    <property type="entry name" value="MITOPHAGY RECEPTOR ATG43"/>
    <property type="match status" value="1"/>
</dbReference>
<dbReference type="GO" id="GO:0140580">
    <property type="term" value="F:mitochondrion autophagosome adaptor activity"/>
    <property type="evidence" value="ECO:0007669"/>
    <property type="project" value="InterPro"/>
</dbReference>
<dbReference type="EMBL" id="BSXN01001237">
    <property type="protein sequence ID" value="GME72249.1"/>
    <property type="molecule type" value="Genomic_DNA"/>
</dbReference>
<dbReference type="AlphaFoldDB" id="A0A9W6T4H2"/>
<dbReference type="PANTHER" id="PTHR38699">
    <property type="entry name" value="CHROMOSOME 1, WHOLE GENOME SHOTGUN SEQUENCE"/>
    <property type="match status" value="1"/>
</dbReference>
<accession>A0A9W6T4H2</accession>
<dbReference type="InterPro" id="IPR013898">
    <property type="entry name" value="Atg43"/>
</dbReference>
<sequence>MSAAIAIPDLRFEESFRRALLANAKSYCEAEKLELQKLRVSDDDEIIEPIPIITPGIVIYTVLKDQLFMPFIQGFASALILLKLRPYIAIVQNHGRRVGISIVNGIKSLGNTIFFAPTRGLRRI</sequence>
<gene>
    <name evidence="1" type="ORF">Cboi02_000353100</name>
</gene>
<dbReference type="GO" id="GO:0000423">
    <property type="term" value="P:mitophagy"/>
    <property type="evidence" value="ECO:0007669"/>
    <property type="project" value="InterPro"/>
</dbReference>
<comment type="caution">
    <text evidence="1">The sequence shown here is derived from an EMBL/GenBank/DDBJ whole genome shotgun (WGS) entry which is preliminary data.</text>
</comment>
<protein>
    <submittedName>
        <fullName evidence="1">Unnamed protein product</fullName>
    </submittedName>
</protein>
<reference evidence="1" key="1">
    <citation type="submission" date="2023-04" db="EMBL/GenBank/DDBJ databases">
        <title>Candida boidinii NBRC 10035.</title>
        <authorList>
            <person name="Ichikawa N."/>
            <person name="Sato H."/>
            <person name="Tonouchi N."/>
        </authorList>
    </citation>
    <scope>NUCLEOTIDE SEQUENCE</scope>
    <source>
        <strain evidence="1">NBRC 10035</strain>
    </source>
</reference>
<evidence type="ECO:0000313" key="1">
    <source>
        <dbReference type="EMBL" id="GME72249.1"/>
    </source>
</evidence>
<organism evidence="1 2">
    <name type="scientific">Candida boidinii</name>
    <name type="common">Yeast</name>
    <dbReference type="NCBI Taxonomy" id="5477"/>
    <lineage>
        <taxon>Eukaryota</taxon>
        <taxon>Fungi</taxon>
        <taxon>Dikarya</taxon>
        <taxon>Ascomycota</taxon>
        <taxon>Saccharomycotina</taxon>
        <taxon>Pichiomycetes</taxon>
        <taxon>Pichiales</taxon>
        <taxon>Pichiaceae</taxon>
        <taxon>Ogataea</taxon>
        <taxon>Ogataea/Candida clade</taxon>
    </lineage>
</organism>
<evidence type="ECO:0000313" key="2">
    <source>
        <dbReference type="Proteomes" id="UP001165120"/>
    </source>
</evidence>
<dbReference type="Proteomes" id="UP001165120">
    <property type="component" value="Unassembled WGS sequence"/>
</dbReference>
<name>A0A9W6T4H2_CANBO</name>
<proteinExistence type="predicted"/>
<keyword evidence="2" id="KW-1185">Reference proteome</keyword>